<dbReference type="Gene3D" id="2.40.170.20">
    <property type="entry name" value="TonB-dependent receptor, beta-barrel domain"/>
    <property type="match status" value="1"/>
</dbReference>
<evidence type="ECO:0000313" key="5">
    <source>
        <dbReference type="Proteomes" id="UP000534870"/>
    </source>
</evidence>
<organism evidence="4 5">
    <name type="scientific">Nguyenibacter vanlangensis</name>
    <dbReference type="NCBI Taxonomy" id="1216886"/>
    <lineage>
        <taxon>Bacteria</taxon>
        <taxon>Pseudomonadati</taxon>
        <taxon>Pseudomonadota</taxon>
        <taxon>Alphaproteobacteria</taxon>
        <taxon>Acetobacterales</taxon>
        <taxon>Acetobacteraceae</taxon>
        <taxon>Nguyenibacter</taxon>
    </lineage>
</organism>
<dbReference type="EMBL" id="JABXXP010000039">
    <property type="protein sequence ID" value="NVN10429.1"/>
    <property type="molecule type" value="Genomic_DNA"/>
</dbReference>
<sequence length="267" mass="29671">MAQFHAAKRSGQGWGHTDFNDPAQALNNYWKDNDDHWSQVFLSAPVHAVLTRRLSFDLTPYLSFGQGWDALGATGGFLAPANIYFHADGTPVPAGQQMTPYFQANESRQVGATASLNYDLDRHNQLRLGYWYENNILNFALPTSVTMADGTNPSPNWAAYQAFVVNGATGKLAHSTIGIDSGYELHSLFLQDTAKYLNDRLTAMGGFKFVMTNYWDKVAIQSNHFVTGEISAHNAGFEHSVWRFLPADQRQGRGHGAARHGEFRPDL</sequence>
<evidence type="ECO:0000256" key="3">
    <source>
        <dbReference type="ARBA" id="ARBA00023237"/>
    </source>
</evidence>
<dbReference type="GO" id="GO:0009279">
    <property type="term" value="C:cell outer membrane"/>
    <property type="evidence" value="ECO:0007669"/>
    <property type="project" value="UniProtKB-SubCell"/>
</dbReference>
<accession>A0A7Y7IU84</accession>
<dbReference type="AlphaFoldDB" id="A0A7Y7IU84"/>
<name>A0A7Y7IU84_9PROT</name>
<comment type="caution">
    <text evidence="4">The sequence shown here is derived from an EMBL/GenBank/DDBJ whole genome shotgun (WGS) entry which is preliminary data.</text>
</comment>
<dbReference type="InterPro" id="IPR036942">
    <property type="entry name" value="Beta-barrel_TonB_sf"/>
</dbReference>
<evidence type="ECO:0000256" key="1">
    <source>
        <dbReference type="ARBA" id="ARBA00004442"/>
    </source>
</evidence>
<dbReference type="RefSeq" id="WP_176639205.1">
    <property type="nucleotide sequence ID" value="NZ_JABXXP010000039.1"/>
</dbReference>
<comment type="subcellular location">
    <subcellularLocation>
        <location evidence="1">Cell outer membrane</location>
    </subcellularLocation>
</comment>
<dbReference type="Proteomes" id="UP000534870">
    <property type="component" value="Unassembled WGS sequence"/>
</dbReference>
<keyword evidence="2" id="KW-0472">Membrane</keyword>
<evidence type="ECO:0008006" key="6">
    <source>
        <dbReference type="Google" id="ProtNLM"/>
    </source>
</evidence>
<keyword evidence="3" id="KW-0998">Cell outer membrane</keyword>
<reference evidence="4 5" key="1">
    <citation type="submission" date="2020-06" db="EMBL/GenBank/DDBJ databases">
        <title>Description of novel acetic acid bacteria.</title>
        <authorList>
            <person name="Sombolestani A."/>
        </authorList>
    </citation>
    <scope>NUCLEOTIDE SEQUENCE [LARGE SCALE GENOMIC DNA]</scope>
    <source>
        <strain evidence="4 5">LMG 31431</strain>
    </source>
</reference>
<evidence type="ECO:0000256" key="2">
    <source>
        <dbReference type="ARBA" id="ARBA00023136"/>
    </source>
</evidence>
<proteinExistence type="predicted"/>
<evidence type="ECO:0000313" key="4">
    <source>
        <dbReference type="EMBL" id="NVN10429.1"/>
    </source>
</evidence>
<gene>
    <name evidence="4" type="ORF">HUK84_04570</name>
</gene>
<protein>
    <recommendedName>
        <fullName evidence="6">TonB-dependent receptor-like beta-barrel domain-containing protein</fullName>
    </recommendedName>
</protein>
<dbReference type="SUPFAM" id="SSF56935">
    <property type="entry name" value="Porins"/>
    <property type="match status" value="1"/>
</dbReference>